<dbReference type="Proteomes" id="UP001186944">
    <property type="component" value="Unassembled WGS sequence"/>
</dbReference>
<comment type="catalytic activity">
    <reaction evidence="5">
        <text>a 2-methoxy-6-(all-trans-polyprenyl)benzene-1,4-diol + S-adenosyl-L-methionine = a 5-methoxy-2-methyl-3-(all-trans-polyprenyl)benzene-1,4-diol + S-adenosyl-L-homocysteine + H(+)</text>
        <dbReference type="Rhea" id="RHEA:28286"/>
        <dbReference type="Rhea" id="RHEA-COMP:10858"/>
        <dbReference type="Rhea" id="RHEA-COMP:10859"/>
        <dbReference type="ChEBI" id="CHEBI:15378"/>
        <dbReference type="ChEBI" id="CHEBI:57856"/>
        <dbReference type="ChEBI" id="CHEBI:59789"/>
        <dbReference type="ChEBI" id="CHEBI:84166"/>
        <dbReference type="ChEBI" id="CHEBI:84167"/>
        <dbReference type="EC" id="2.1.1.201"/>
    </reaction>
</comment>
<dbReference type="SUPFAM" id="SSF53335">
    <property type="entry name" value="S-adenosyl-L-methionine-dependent methyltransferases"/>
    <property type="match status" value="1"/>
</dbReference>
<comment type="caution">
    <text evidence="7">The sequence shown here is derived from an EMBL/GenBank/DDBJ whole genome shotgun (WGS) entry which is preliminary data.</text>
</comment>
<evidence type="ECO:0000256" key="2">
    <source>
        <dbReference type="ARBA" id="ARBA00022679"/>
    </source>
</evidence>
<comment type="subunit">
    <text evidence="4">Component of a multi-subunit COQ enzyme complex, composed of at least COQ3, COQ4, COQ5, COQ6, COQ7 and COQ9. Interacts with PYURF; the interaction is direct, stabilizes COQ5 protein and associates PYURF with COQ enzyme complex.</text>
</comment>
<dbReference type="EC" id="2.1.1.201" evidence="5"/>
<feature type="region of interest" description="Disordered" evidence="6">
    <location>
        <begin position="126"/>
        <end position="150"/>
    </location>
</feature>
<feature type="binding site" evidence="5">
    <location>
        <position position="87"/>
    </location>
    <ligand>
        <name>S-adenosyl-L-methionine</name>
        <dbReference type="ChEBI" id="CHEBI:59789"/>
    </ligand>
</feature>
<dbReference type="Pfam" id="PF01209">
    <property type="entry name" value="Ubie_methyltran"/>
    <property type="match status" value="1"/>
</dbReference>
<dbReference type="PANTHER" id="PTHR43591:SF24">
    <property type="entry name" value="2-METHOXY-6-POLYPRENYL-1,4-BENZOQUINOL METHYLASE, MITOCHONDRIAL"/>
    <property type="match status" value="1"/>
</dbReference>
<dbReference type="PROSITE" id="PS01184">
    <property type="entry name" value="UBIE_2"/>
    <property type="match status" value="1"/>
</dbReference>
<comment type="similarity">
    <text evidence="5">Belongs to the class I-like SAM-binding methyltransferase superfamily. MenG/UbiE family.</text>
</comment>
<keyword evidence="1 5" id="KW-0489">Methyltransferase</keyword>
<comment type="caution">
    <text evidence="5">Lacks conserved residue(s) required for the propagation of feature annotation.</text>
</comment>
<dbReference type="InterPro" id="IPR029063">
    <property type="entry name" value="SAM-dependent_MTases_sf"/>
</dbReference>
<proteinExistence type="inferred from homology"/>
<dbReference type="PROSITE" id="PS01183">
    <property type="entry name" value="UBIE_1"/>
    <property type="match status" value="1"/>
</dbReference>
<dbReference type="NCBIfam" id="TIGR01934">
    <property type="entry name" value="MenG_MenH_UbiE"/>
    <property type="match status" value="1"/>
</dbReference>
<dbReference type="PANTHER" id="PTHR43591">
    <property type="entry name" value="METHYLTRANSFERASE"/>
    <property type="match status" value="1"/>
</dbReference>
<feature type="binding site" evidence="5">
    <location>
        <position position="170"/>
    </location>
    <ligand>
        <name>S-adenosyl-L-methionine</name>
        <dbReference type="ChEBI" id="CHEBI:59789"/>
    </ligand>
</feature>
<dbReference type="Gene3D" id="3.40.50.150">
    <property type="entry name" value="Vaccinia Virus protein VP39"/>
    <property type="match status" value="1"/>
</dbReference>
<dbReference type="EMBL" id="VSWD01000013">
    <property type="protein sequence ID" value="KAK3084593.1"/>
    <property type="molecule type" value="Genomic_DNA"/>
</dbReference>
<feature type="binding site" evidence="5">
    <location>
        <begin position="198"/>
        <end position="199"/>
    </location>
    <ligand>
        <name>S-adenosyl-L-methionine</name>
        <dbReference type="ChEBI" id="CHEBI:59789"/>
    </ligand>
</feature>
<name>A0AA89BVZ3_PINIB</name>
<dbReference type="GO" id="GO:0008425">
    <property type="term" value="F:2-methoxy-6-polyprenyl-1,4-benzoquinol methyltransferase activity"/>
    <property type="evidence" value="ECO:0007669"/>
    <property type="project" value="UniProtKB-UniRule"/>
</dbReference>
<comment type="pathway">
    <text evidence="5">Cofactor biosynthesis; ubiquinone biosynthesis.</text>
</comment>
<evidence type="ECO:0000256" key="6">
    <source>
        <dbReference type="SAM" id="MobiDB-lite"/>
    </source>
</evidence>
<keyword evidence="3 5" id="KW-0949">S-adenosyl-L-methionine</keyword>
<reference evidence="7" key="1">
    <citation type="submission" date="2019-08" db="EMBL/GenBank/DDBJ databases">
        <title>The improved chromosome-level genome for the pearl oyster Pinctada fucata martensii using PacBio sequencing and Hi-C.</title>
        <authorList>
            <person name="Zheng Z."/>
        </authorList>
    </citation>
    <scope>NUCLEOTIDE SEQUENCE</scope>
    <source>
        <strain evidence="7">ZZ-2019</strain>
        <tissue evidence="7">Adductor muscle</tissue>
    </source>
</reference>
<evidence type="ECO:0000256" key="1">
    <source>
        <dbReference type="ARBA" id="ARBA00022603"/>
    </source>
</evidence>
<evidence type="ECO:0000256" key="5">
    <source>
        <dbReference type="HAMAP-Rule" id="MF_03191"/>
    </source>
</evidence>
<feature type="compositionally biased region" description="Low complexity" evidence="6">
    <location>
        <begin position="131"/>
        <end position="150"/>
    </location>
</feature>
<keyword evidence="5" id="KW-0831">Ubiquinone biosynthesis</keyword>
<keyword evidence="5" id="KW-0472">Membrane</keyword>
<evidence type="ECO:0000256" key="4">
    <source>
        <dbReference type="ARBA" id="ARBA00046387"/>
    </source>
</evidence>
<keyword evidence="5" id="KW-0496">Mitochondrion</keyword>
<sequence length="327" mass="36874">MKYSTKESDSFNEESLRTQKDTHFGFESVPENEKEKRVYEVFKNVASKYDLMNDAMSAGVHRLWKDHFIQRMAPYPGTKLIDVAGGTGDIAFRFLNHIQSQINEDSFQSKADEDFEFPESELTVDLGNKGVNSSEVKSDSDSSSSDSSGDVCDDVHRDVLLKGSHVTVCDINQEMLDVGKHKALQCGMVSGISWLQGNAEELPVDSNSYDVYTIAFGIRNCTHVDKVIEEAYRVLKPGGRFMCLEFSQVPNPILRSVYDSYSFQVIPVMGQVLARDWRSYQYLVESIRQFPDQETFASMIRQSGFSMVTYENLTFGVAAIHSGFKLS</sequence>
<dbReference type="InterPro" id="IPR023576">
    <property type="entry name" value="UbiE/COQ5_MeTrFase_CS"/>
</dbReference>
<comment type="subcellular location">
    <subcellularLocation>
        <location evidence="5">Mitochondrion inner membrane</location>
        <topology evidence="5">Peripheral membrane protein</topology>
        <orientation evidence="5">Matrix side</orientation>
    </subcellularLocation>
</comment>
<protein>
    <recommendedName>
        <fullName evidence="5">2-methoxy-6-polyprenyl-1,4-benzoquinol methylase, mitochondrial</fullName>
        <ecNumber evidence="5">2.1.1.201</ecNumber>
    </recommendedName>
    <alternativeName>
        <fullName evidence="5">Ubiquinone biosynthesis methyltransferase COQ5</fullName>
    </alternativeName>
</protein>
<dbReference type="InterPro" id="IPR004033">
    <property type="entry name" value="UbiE/COQ5_MeTrFase"/>
</dbReference>
<comment type="function">
    <text evidence="5">Methyltransferase required for the conversion of 2-polyprenyl-6-methoxy-1,4-benzoquinol (DDMQH2) to 2-polyprenyl-3-methyl-6-methoxy-1,4-benzoquinol (DMQH2).</text>
</comment>
<evidence type="ECO:0000256" key="3">
    <source>
        <dbReference type="ARBA" id="ARBA00022691"/>
    </source>
</evidence>
<gene>
    <name evidence="7" type="ORF">FSP39_016023</name>
</gene>
<dbReference type="HAMAP" id="MF_01813">
    <property type="entry name" value="MenG_UbiE_methyltr"/>
    <property type="match status" value="1"/>
</dbReference>
<keyword evidence="5" id="KW-0999">Mitochondrion inner membrane</keyword>
<dbReference type="GO" id="GO:0031314">
    <property type="term" value="C:extrinsic component of mitochondrial inner membrane"/>
    <property type="evidence" value="ECO:0007669"/>
    <property type="project" value="UniProtKB-UniRule"/>
</dbReference>
<keyword evidence="2 5" id="KW-0808">Transferase</keyword>
<dbReference type="GO" id="GO:0032259">
    <property type="term" value="P:methylation"/>
    <property type="evidence" value="ECO:0007669"/>
    <property type="project" value="UniProtKB-KW"/>
</dbReference>
<organism evidence="7 8">
    <name type="scientific">Pinctada imbricata</name>
    <name type="common">Atlantic pearl-oyster</name>
    <name type="synonym">Pinctada martensii</name>
    <dbReference type="NCBI Taxonomy" id="66713"/>
    <lineage>
        <taxon>Eukaryota</taxon>
        <taxon>Metazoa</taxon>
        <taxon>Spiralia</taxon>
        <taxon>Lophotrochozoa</taxon>
        <taxon>Mollusca</taxon>
        <taxon>Bivalvia</taxon>
        <taxon>Autobranchia</taxon>
        <taxon>Pteriomorphia</taxon>
        <taxon>Pterioida</taxon>
        <taxon>Pterioidea</taxon>
        <taxon>Pteriidae</taxon>
        <taxon>Pinctada</taxon>
    </lineage>
</organism>
<evidence type="ECO:0000313" key="7">
    <source>
        <dbReference type="EMBL" id="KAK3084593.1"/>
    </source>
</evidence>
<evidence type="ECO:0000313" key="8">
    <source>
        <dbReference type="Proteomes" id="UP001186944"/>
    </source>
</evidence>
<keyword evidence="8" id="KW-1185">Reference proteome</keyword>
<accession>A0AA89BVZ3</accession>
<dbReference type="CDD" id="cd02440">
    <property type="entry name" value="AdoMet_MTases"/>
    <property type="match status" value="1"/>
</dbReference>
<dbReference type="AlphaFoldDB" id="A0AA89BVZ3"/>
<dbReference type="PROSITE" id="PS51608">
    <property type="entry name" value="SAM_MT_UBIE"/>
    <property type="match status" value="1"/>
</dbReference>